<proteinExistence type="predicted"/>
<reference evidence="3" key="1">
    <citation type="submission" date="2022-11" db="UniProtKB">
        <authorList>
            <consortium name="WormBaseParasite"/>
        </authorList>
    </citation>
    <scope>IDENTIFICATION</scope>
</reference>
<name>A0A914VN81_9BILA</name>
<protein>
    <submittedName>
        <fullName evidence="3">AMP-dependent synthetase/ligase domain-containing protein</fullName>
    </submittedName>
</protein>
<keyword evidence="2" id="KW-1185">Reference proteome</keyword>
<dbReference type="Proteomes" id="UP000887566">
    <property type="component" value="Unplaced"/>
</dbReference>
<evidence type="ECO:0000313" key="2">
    <source>
        <dbReference type="Proteomes" id="UP000887566"/>
    </source>
</evidence>
<accession>A0A914VN81</accession>
<dbReference type="InterPro" id="IPR000873">
    <property type="entry name" value="AMP-dep_synth/lig_dom"/>
</dbReference>
<dbReference type="WBParaSite" id="PSAMB.scaffold22627size487.g38667.t1">
    <property type="protein sequence ID" value="PSAMB.scaffold22627size487.g38667.t1"/>
    <property type="gene ID" value="PSAMB.scaffold22627size487.g38667"/>
</dbReference>
<organism evidence="2 3">
    <name type="scientific">Plectus sambesii</name>
    <dbReference type="NCBI Taxonomy" id="2011161"/>
    <lineage>
        <taxon>Eukaryota</taxon>
        <taxon>Metazoa</taxon>
        <taxon>Ecdysozoa</taxon>
        <taxon>Nematoda</taxon>
        <taxon>Chromadorea</taxon>
        <taxon>Plectida</taxon>
        <taxon>Plectina</taxon>
        <taxon>Plectoidea</taxon>
        <taxon>Plectidae</taxon>
        <taxon>Plectus</taxon>
    </lineage>
</organism>
<feature type="domain" description="AMP-dependent synthetase/ligase" evidence="1">
    <location>
        <begin position="1"/>
        <end position="82"/>
    </location>
</feature>
<dbReference type="AlphaFoldDB" id="A0A914VN81"/>
<dbReference type="Pfam" id="PF00501">
    <property type="entry name" value="AMP-binding"/>
    <property type="match status" value="1"/>
</dbReference>
<evidence type="ECO:0000259" key="1">
    <source>
        <dbReference type="Pfam" id="PF00501"/>
    </source>
</evidence>
<dbReference type="InterPro" id="IPR042099">
    <property type="entry name" value="ANL_N_sf"/>
</dbReference>
<evidence type="ECO:0000313" key="3">
    <source>
        <dbReference type="WBParaSite" id="PSAMB.scaffold22627size487.g38667.t1"/>
    </source>
</evidence>
<sequence length="84" mass="9054">GTTGEPKPVLLNHFQLLNSCLVTGKRLKLDAPNQVLCCPMPIFRGPVMCLAAMATAVFGTPVVYPSALPLPPAIFKSLQEYKLD</sequence>
<dbReference type="SUPFAM" id="SSF56801">
    <property type="entry name" value="Acetyl-CoA synthetase-like"/>
    <property type="match status" value="1"/>
</dbReference>
<dbReference type="Gene3D" id="3.40.50.12780">
    <property type="entry name" value="N-terminal domain of ligase-like"/>
    <property type="match status" value="1"/>
</dbReference>